<evidence type="ECO:0000256" key="1">
    <source>
        <dbReference type="SAM" id="Phobius"/>
    </source>
</evidence>
<protein>
    <submittedName>
        <fullName evidence="2">Uncharacterized protein</fullName>
    </submittedName>
</protein>
<dbReference type="AlphaFoldDB" id="A0A381ZGW5"/>
<keyword evidence="1" id="KW-1133">Transmembrane helix</keyword>
<feature type="non-terminal residue" evidence="2">
    <location>
        <position position="113"/>
    </location>
</feature>
<dbReference type="EMBL" id="UINC01021288">
    <property type="protein sequence ID" value="SVA88516.1"/>
    <property type="molecule type" value="Genomic_DNA"/>
</dbReference>
<proteinExistence type="predicted"/>
<feature type="transmembrane region" description="Helical" evidence="1">
    <location>
        <begin position="78"/>
        <end position="100"/>
    </location>
</feature>
<sequence length="113" mass="13283">MKKIIDWIGIENGGQIRIRTVFLSLYTLAFGYMFIKAAFEHILFSAVFGDVFARSSEYHVFYQGESPLFHRFVCENSFLIWAFFSIFCLFPLPLYGLFFINRVIRPLTQWATS</sequence>
<name>A0A381ZGW5_9ZZZZ</name>
<gene>
    <name evidence="2" type="ORF">METZ01_LOCUS141370</name>
</gene>
<keyword evidence="1" id="KW-0472">Membrane</keyword>
<feature type="transmembrane region" description="Helical" evidence="1">
    <location>
        <begin position="21"/>
        <end position="39"/>
    </location>
</feature>
<accession>A0A381ZGW5</accession>
<reference evidence="2" key="1">
    <citation type="submission" date="2018-05" db="EMBL/GenBank/DDBJ databases">
        <authorList>
            <person name="Lanie J.A."/>
            <person name="Ng W.-L."/>
            <person name="Kazmierczak K.M."/>
            <person name="Andrzejewski T.M."/>
            <person name="Davidsen T.M."/>
            <person name="Wayne K.J."/>
            <person name="Tettelin H."/>
            <person name="Glass J.I."/>
            <person name="Rusch D."/>
            <person name="Podicherti R."/>
            <person name="Tsui H.-C.T."/>
            <person name="Winkler M.E."/>
        </authorList>
    </citation>
    <scope>NUCLEOTIDE SEQUENCE</scope>
</reference>
<keyword evidence="1" id="KW-0812">Transmembrane</keyword>
<organism evidence="2">
    <name type="scientific">marine metagenome</name>
    <dbReference type="NCBI Taxonomy" id="408172"/>
    <lineage>
        <taxon>unclassified sequences</taxon>
        <taxon>metagenomes</taxon>
        <taxon>ecological metagenomes</taxon>
    </lineage>
</organism>
<evidence type="ECO:0000313" key="2">
    <source>
        <dbReference type="EMBL" id="SVA88516.1"/>
    </source>
</evidence>